<dbReference type="GO" id="GO:0016620">
    <property type="term" value="F:oxidoreductase activity, acting on the aldehyde or oxo group of donors, NAD or NADP as acceptor"/>
    <property type="evidence" value="ECO:0007669"/>
    <property type="project" value="InterPro"/>
</dbReference>
<accession>A0A4Q0SX46</accession>
<evidence type="ECO:0000256" key="2">
    <source>
        <dbReference type="ARBA" id="ARBA00023002"/>
    </source>
</evidence>
<dbReference type="Gene3D" id="3.40.605.10">
    <property type="entry name" value="Aldehyde Dehydrogenase, Chain A, domain 1"/>
    <property type="match status" value="1"/>
</dbReference>
<dbReference type="InterPro" id="IPR015590">
    <property type="entry name" value="Aldehyde_DH_dom"/>
</dbReference>
<dbReference type="FunFam" id="3.40.309.10:FF:000009">
    <property type="entry name" value="Aldehyde dehydrogenase A"/>
    <property type="match status" value="1"/>
</dbReference>
<dbReference type="InterPro" id="IPR044086">
    <property type="entry name" value="LUC3-like"/>
</dbReference>
<dbReference type="AlphaFoldDB" id="A0A4Q0SX46"/>
<keyword evidence="7" id="KW-1185">Reference proteome</keyword>
<protein>
    <submittedName>
        <fullName evidence="6">Aldehyde dehydrogenase</fullName>
    </submittedName>
</protein>
<organism evidence="6 7">
    <name type="scientific">Granulicella sibirica</name>
    <dbReference type="NCBI Taxonomy" id="2479048"/>
    <lineage>
        <taxon>Bacteria</taxon>
        <taxon>Pseudomonadati</taxon>
        <taxon>Acidobacteriota</taxon>
        <taxon>Terriglobia</taxon>
        <taxon>Terriglobales</taxon>
        <taxon>Acidobacteriaceae</taxon>
        <taxon>Granulicella</taxon>
    </lineage>
</organism>
<dbReference type="FunFam" id="3.40.605.10:FF:000007">
    <property type="entry name" value="NAD/NADP-dependent betaine aldehyde dehydrogenase"/>
    <property type="match status" value="1"/>
</dbReference>
<evidence type="ECO:0000256" key="1">
    <source>
        <dbReference type="ARBA" id="ARBA00009986"/>
    </source>
</evidence>
<reference evidence="6 7" key="1">
    <citation type="submission" date="2018-11" db="EMBL/GenBank/DDBJ databases">
        <authorList>
            <person name="Mardanov A.V."/>
            <person name="Ravin N.V."/>
            <person name="Dedysh S.N."/>
        </authorList>
    </citation>
    <scope>NUCLEOTIDE SEQUENCE [LARGE SCALE GENOMIC DNA]</scope>
    <source>
        <strain evidence="6 7">AF10</strain>
    </source>
</reference>
<evidence type="ECO:0000256" key="4">
    <source>
        <dbReference type="RuleBase" id="RU003345"/>
    </source>
</evidence>
<dbReference type="Proteomes" id="UP000289437">
    <property type="component" value="Unassembled WGS sequence"/>
</dbReference>
<proteinExistence type="inferred from homology"/>
<evidence type="ECO:0000313" key="6">
    <source>
        <dbReference type="EMBL" id="RXH53721.1"/>
    </source>
</evidence>
<reference evidence="7" key="2">
    <citation type="submission" date="2019-02" db="EMBL/GenBank/DDBJ databases">
        <title>Granulicella sibirica sp. nov., a psychrotolerant acidobacterium isolated from an organic soil layer in forested tundra, West Siberia.</title>
        <authorList>
            <person name="Oshkin I.Y."/>
            <person name="Kulichevskaya I.S."/>
            <person name="Rijpstra W.I.C."/>
            <person name="Sinninghe Damste J.S."/>
            <person name="Rakitin A.L."/>
            <person name="Ravin N.V."/>
            <person name="Dedysh S.N."/>
        </authorList>
    </citation>
    <scope>NUCLEOTIDE SEQUENCE [LARGE SCALE GENOMIC DNA]</scope>
    <source>
        <strain evidence="7">AF10</strain>
    </source>
</reference>
<gene>
    <name evidence="6" type="ORF">GRAN_5284</name>
</gene>
<feature type="domain" description="Aldehyde dehydrogenase" evidence="5">
    <location>
        <begin position="2"/>
        <end position="443"/>
    </location>
</feature>
<dbReference type="Gene3D" id="3.40.309.10">
    <property type="entry name" value="Aldehyde Dehydrogenase, Chain A, domain 2"/>
    <property type="match status" value="1"/>
</dbReference>
<dbReference type="InterPro" id="IPR029510">
    <property type="entry name" value="Ald_DH_CS_GLU"/>
</dbReference>
<dbReference type="SUPFAM" id="SSF53720">
    <property type="entry name" value="ALDH-like"/>
    <property type="match status" value="1"/>
</dbReference>
<evidence type="ECO:0000313" key="7">
    <source>
        <dbReference type="Proteomes" id="UP000289437"/>
    </source>
</evidence>
<comment type="similarity">
    <text evidence="1 4">Belongs to the aldehyde dehydrogenase family.</text>
</comment>
<evidence type="ECO:0000259" key="5">
    <source>
        <dbReference type="Pfam" id="PF00171"/>
    </source>
</evidence>
<evidence type="ECO:0000256" key="3">
    <source>
        <dbReference type="PROSITE-ProRule" id="PRU10007"/>
    </source>
</evidence>
<dbReference type="InterPro" id="IPR016163">
    <property type="entry name" value="Ald_DH_C"/>
</dbReference>
<dbReference type="CDD" id="cd07106">
    <property type="entry name" value="ALDH_AldA-AAD23400"/>
    <property type="match status" value="1"/>
</dbReference>
<dbReference type="InterPro" id="IPR016162">
    <property type="entry name" value="Ald_DH_N"/>
</dbReference>
<name>A0A4Q0SX46_9BACT</name>
<feature type="active site" evidence="3">
    <location>
        <position position="223"/>
    </location>
</feature>
<dbReference type="RefSeq" id="WP_206662859.1">
    <property type="nucleotide sequence ID" value="NZ_RDSM01000009.1"/>
</dbReference>
<dbReference type="Pfam" id="PF00171">
    <property type="entry name" value="Aldedh"/>
    <property type="match status" value="1"/>
</dbReference>
<dbReference type="EMBL" id="RDSM01000009">
    <property type="protein sequence ID" value="RXH53721.1"/>
    <property type="molecule type" value="Genomic_DNA"/>
</dbReference>
<keyword evidence="2 4" id="KW-0560">Oxidoreductase</keyword>
<sequence>MAVLNPATEEVIANAPCADEAQLNSAVSAAHRAFSTWSARCMAERSELLRELASRLEGRLMEFAKLLTQEQGMPLTRSCAEIMEAIKRIRYFALFDLAPRVLKDDDSRRIIEQRTPLGVVAAITPWNVPILLLINKVAPSLVTGNTLVIKPAPTTPLTTLLLGEVCAEIFPAGVVNVITGRNELGASLTSHSNVAKIAFTGSTATGKKVMESAAGTLKRLELELGGNDPAIVLDDVDPAEIAPKIFAGAMGNSGQICFAIKRVYVHECIYDRMCEELGALARKAVVGNGLDERTEFGPLQNKSQFDRVRGLIEDARKNGTIVGEGKLPPGPGYFVAPTIVRDIADDSPLVQEEQFGPVLPILKYTNLEDAVARANATPFGLGATVWSADLDRATHVAGRIKSGSVWINQVPAPNVDAPFGGAKQSGFGVELSSRGLEECTQLHVIHIAK</sequence>
<dbReference type="SMR" id="A0A4Q0SX46"/>
<dbReference type="PROSITE" id="PS00687">
    <property type="entry name" value="ALDEHYDE_DEHYDR_GLU"/>
    <property type="match status" value="1"/>
</dbReference>
<dbReference type="PANTHER" id="PTHR11699">
    <property type="entry name" value="ALDEHYDE DEHYDROGENASE-RELATED"/>
    <property type="match status" value="1"/>
</dbReference>
<comment type="caution">
    <text evidence="6">The sequence shown here is derived from an EMBL/GenBank/DDBJ whole genome shotgun (WGS) entry which is preliminary data.</text>
</comment>
<dbReference type="InterPro" id="IPR016161">
    <property type="entry name" value="Ald_DH/histidinol_DH"/>
</dbReference>